<dbReference type="GO" id="GO:0016757">
    <property type="term" value="F:glycosyltransferase activity"/>
    <property type="evidence" value="ECO:0007669"/>
    <property type="project" value="TreeGrafter"/>
</dbReference>
<gene>
    <name evidence="2" type="ORF">S06H3_56002</name>
</gene>
<evidence type="ECO:0008006" key="3">
    <source>
        <dbReference type="Google" id="ProtNLM"/>
    </source>
</evidence>
<evidence type="ECO:0000256" key="1">
    <source>
        <dbReference type="ARBA" id="ARBA00022679"/>
    </source>
</evidence>
<dbReference type="PANTHER" id="PTHR46401:SF2">
    <property type="entry name" value="GLYCOSYLTRANSFERASE WBBK-RELATED"/>
    <property type="match status" value="1"/>
</dbReference>
<dbReference type="AlphaFoldDB" id="X1R142"/>
<dbReference type="GO" id="GO:0009103">
    <property type="term" value="P:lipopolysaccharide biosynthetic process"/>
    <property type="evidence" value="ECO:0007669"/>
    <property type="project" value="TreeGrafter"/>
</dbReference>
<dbReference type="SUPFAM" id="SSF53756">
    <property type="entry name" value="UDP-Glycosyltransferase/glycogen phosphorylase"/>
    <property type="match status" value="1"/>
</dbReference>
<evidence type="ECO:0000313" key="2">
    <source>
        <dbReference type="EMBL" id="GAI49269.1"/>
    </source>
</evidence>
<reference evidence="2" key="1">
    <citation type="journal article" date="2014" name="Front. Microbiol.">
        <title>High frequency of phylogenetically diverse reductive dehalogenase-homologous genes in deep subseafloor sedimentary metagenomes.</title>
        <authorList>
            <person name="Kawai M."/>
            <person name="Futagami T."/>
            <person name="Toyoda A."/>
            <person name="Takaki Y."/>
            <person name="Nishi S."/>
            <person name="Hori S."/>
            <person name="Arai W."/>
            <person name="Tsubouchi T."/>
            <person name="Morono Y."/>
            <person name="Uchiyama I."/>
            <person name="Ito T."/>
            <person name="Fujiyama A."/>
            <person name="Inagaki F."/>
            <person name="Takami H."/>
        </authorList>
    </citation>
    <scope>NUCLEOTIDE SEQUENCE</scope>
    <source>
        <strain evidence="2">Expedition CK06-06</strain>
    </source>
</reference>
<sequence>MACGCPVIVSNAASLPEVVGNAAIKVDPDDIDGTANALLKILIDEHLKQE</sequence>
<feature type="non-terminal residue" evidence="2">
    <location>
        <position position="50"/>
    </location>
</feature>
<protein>
    <recommendedName>
        <fullName evidence="3">Glycosyl transferase family 1 domain-containing protein</fullName>
    </recommendedName>
</protein>
<organism evidence="2">
    <name type="scientific">marine sediment metagenome</name>
    <dbReference type="NCBI Taxonomy" id="412755"/>
    <lineage>
        <taxon>unclassified sequences</taxon>
        <taxon>metagenomes</taxon>
        <taxon>ecological metagenomes</taxon>
    </lineage>
</organism>
<dbReference type="PANTHER" id="PTHR46401">
    <property type="entry name" value="GLYCOSYLTRANSFERASE WBBK-RELATED"/>
    <property type="match status" value="1"/>
</dbReference>
<comment type="caution">
    <text evidence="2">The sequence shown here is derived from an EMBL/GenBank/DDBJ whole genome shotgun (WGS) entry which is preliminary data.</text>
</comment>
<proteinExistence type="predicted"/>
<dbReference type="EMBL" id="BARV01035980">
    <property type="protein sequence ID" value="GAI49269.1"/>
    <property type="molecule type" value="Genomic_DNA"/>
</dbReference>
<accession>X1R142</accession>
<dbReference type="Pfam" id="PF13692">
    <property type="entry name" value="Glyco_trans_1_4"/>
    <property type="match status" value="1"/>
</dbReference>
<keyword evidence="1" id="KW-0808">Transferase</keyword>
<dbReference type="Gene3D" id="3.40.50.2000">
    <property type="entry name" value="Glycogen Phosphorylase B"/>
    <property type="match status" value="1"/>
</dbReference>
<name>X1R142_9ZZZZ</name>